<dbReference type="VEuPathDB" id="AmoebaDB:DDB_G0272376"/>
<keyword evidence="2" id="KW-1185">Reference proteome</keyword>
<evidence type="ECO:0000313" key="2">
    <source>
        <dbReference type="Proteomes" id="UP000002195"/>
    </source>
</evidence>
<dbReference type="PaxDb" id="44689-DDB0216974"/>
<dbReference type="KEGG" id="ddi:DDB_G0272376"/>
<dbReference type="EMBL" id="AAFI02000008">
    <property type="protein sequence ID" value="EAL71340.1"/>
    <property type="molecule type" value="Genomic_DNA"/>
</dbReference>
<dbReference type="AlphaFoldDB" id="Q55A12"/>
<dbReference type="dictyBase" id="DDB_G0272376"/>
<dbReference type="Proteomes" id="UP000002195">
    <property type="component" value="Unassembled WGS sequence"/>
</dbReference>
<gene>
    <name evidence="1" type="ORF">DDB_G0272376</name>
</gene>
<dbReference type="InParanoid" id="Q55A12"/>
<comment type="caution">
    <text evidence="1">The sequence shown here is derived from an EMBL/GenBank/DDBJ whole genome shotgun (WGS) entry which is preliminary data.</text>
</comment>
<evidence type="ECO:0000313" key="1">
    <source>
        <dbReference type="EMBL" id="EAL71340.1"/>
    </source>
</evidence>
<dbReference type="GeneID" id="8618344"/>
<proteinExistence type="predicted"/>
<dbReference type="RefSeq" id="XP_645172.1">
    <property type="nucleotide sequence ID" value="XM_640080.1"/>
</dbReference>
<organism evidence="1 2">
    <name type="scientific">Dictyostelium discoideum</name>
    <name type="common">Social amoeba</name>
    <dbReference type="NCBI Taxonomy" id="44689"/>
    <lineage>
        <taxon>Eukaryota</taxon>
        <taxon>Amoebozoa</taxon>
        <taxon>Evosea</taxon>
        <taxon>Eumycetozoa</taxon>
        <taxon>Dictyostelia</taxon>
        <taxon>Dictyosteliales</taxon>
        <taxon>Dictyosteliaceae</taxon>
        <taxon>Dictyostelium</taxon>
    </lineage>
</organism>
<protein>
    <submittedName>
        <fullName evidence="1">Uncharacterized protein</fullName>
    </submittedName>
</protein>
<reference evidence="1 2" key="1">
    <citation type="journal article" date="2005" name="Nature">
        <title>The genome of the social amoeba Dictyostelium discoideum.</title>
        <authorList>
            <consortium name="The Dictyostelium discoideum Sequencing Consortium"/>
            <person name="Eichinger L."/>
            <person name="Pachebat J.A."/>
            <person name="Glockner G."/>
            <person name="Rajandream M.A."/>
            <person name="Sucgang R."/>
            <person name="Berriman M."/>
            <person name="Song J."/>
            <person name="Olsen R."/>
            <person name="Szafranski K."/>
            <person name="Xu Q."/>
            <person name="Tunggal B."/>
            <person name="Kummerfeld S."/>
            <person name="Madera M."/>
            <person name="Konfortov B.A."/>
            <person name="Rivero F."/>
            <person name="Bankier A.T."/>
            <person name="Lehmann R."/>
            <person name="Hamlin N."/>
            <person name="Davies R."/>
            <person name="Gaudet P."/>
            <person name="Fey P."/>
            <person name="Pilcher K."/>
            <person name="Chen G."/>
            <person name="Saunders D."/>
            <person name="Sodergren E."/>
            <person name="Davis P."/>
            <person name="Kerhornou A."/>
            <person name="Nie X."/>
            <person name="Hall N."/>
            <person name="Anjard C."/>
            <person name="Hemphill L."/>
            <person name="Bason N."/>
            <person name="Farbrother P."/>
            <person name="Desany B."/>
            <person name="Just E."/>
            <person name="Morio T."/>
            <person name="Rost R."/>
            <person name="Churcher C."/>
            <person name="Cooper J."/>
            <person name="Haydock S."/>
            <person name="van Driessche N."/>
            <person name="Cronin A."/>
            <person name="Goodhead I."/>
            <person name="Muzny D."/>
            <person name="Mourier T."/>
            <person name="Pain A."/>
            <person name="Lu M."/>
            <person name="Harper D."/>
            <person name="Lindsay R."/>
            <person name="Hauser H."/>
            <person name="James K."/>
            <person name="Quiles M."/>
            <person name="Madan Babu M."/>
            <person name="Saito T."/>
            <person name="Buchrieser C."/>
            <person name="Wardroper A."/>
            <person name="Felder M."/>
            <person name="Thangavelu M."/>
            <person name="Johnson D."/>
            <person name="Knights A."/>
            <person name="Loulseged H."/>
            <person name="Mungall K."/>
            <person name="Oliver K."/>
            <person name="Price C."/>
            <person name="Quail M.A."/>
            <person name="Urushihara H."/>
            <person name="Hernandez J."/>
            <person name="Rabbinowitsch E."/>
            <person name="Steffen D."/>
            <person name="Sanders M."/>
            <person name="Ma J."/>
            <person name="Kohara Y."/>
            <person name="Sharp S."/>
            <person name="Simmonds M."/>
            <person name="Spiegler S."/>
            <person name="Tivey A."/>
            <person name="Sugano S."/>
            <person name="White B."/>
            <person name="Walker D."/>
            <person name="Woodward J."/>
            <person name="Winckler T."/>
            <person name="Tanaka Y."/>
            <person name="Shaulsky G."/>
            <person name="Schleicher M."/>
            <person name="Weinstock G."/>
            <person name="Rosenthal A."/>
            <person name="Cox E.C."/>
            <person name="Chisholm R.L."/>
            <person name="Gibbs R."/>
            <person name="Loomis W.F."/>
            <person name="Platzer M."/>
            <person name="Kay R.R."/>
            <person name="Williams J."/>
            <person name="Dear P.H."/>
            <person name="Noegel A.A."/>
            <person name="Barrell B."/>
            <person name="Kuspa A."/>
        </authorList>
    </citation>
    <scope>NUCLEOTIDE SEQUENCE [LARGE SCALE GENOMIC DNA]</scope>
    <source>
        <strain evidence="1 2">AX4</strain>
    </source>
</reference>
<dbReference type="HOGENOM" id="CLU_1028292_0_0_1"/>
<accession>Q55A12</accession>
<sequence length="271" mass="30605">MMKKYIVSYGNNYGYYNSNKQINILDDTRKEVLYECYLNPKNRKCDFYKYNSNNPNNNKYDKNNENFKIEDCYSIKEPELKDDELFKIEKESFLSLHSKHLILNKENQLISTMERKTRLFSHSNYNLTMINGQQYFIIPPKSKVNFGGFEIYDGDKLIGNAWFGVNYELFLNEQYDEPFFLLVSIIANNFFSSITPSRRKMRSFNKNPNFISSGSNGMNWGGSLNTCDSGGFNSFGCDSGGGGFGCDSGGGGFGCDSGGGGFGGCDSGSSF</sequence>
<name>Q55A12_DICDI</name>